<evidence type="ECO:0008006" key="3">
    <source>
        <dbReference type="Google" id="ProtNLM"/>
    </source>
</evidence>
<protein>
    <recommendedName>
        <fullName evidence="3">Lipoprotein LpqB beta-propeller domain-containing protein</fullName>
    </recommendedName>
</protein>
<dbReference type="AlphaFoldDB" id="A0A250IDL8"/>
<evidence type="ECO:0000313" key="1">
    <source>
        <dbReference type="EMBL" id="ATB29300.1"/>
    </source>
</evidence>
<dbReference type="EMBL" id="CP022163">
    <property type="protein sequence ID" value="ATB29300.1"/>
    <property type="molecule type" value="Genomic_DNA"/>
</dbReference>
<keyword evidence="2" id="KW-1185">Reference proteome</keyword>
<name>A0A250IDL8_9BACT</name>
<reference evidence="1 2" key="1">
    <citation type="submission" date="2017-06" db="EMBL/GenBank/DDBJ databases">
        <authorList>
            <person name="Kim H.J."/>
            <person name="Triplett B.A."/>
        </authorList>
    </citation>
    <scope>NUCLEOTIDE SEQUENCE [LARGE SCALE GENOMIC DNA]</scope>
    <source>
        <strain evidence="1 2">DSM 14713</strain>
    </source>
</reference>
<proteinExistence type="predicted"/>
<organism evidence="1 2">
    <name type="scientific">Melittangium boletus DSM 14713</name>
    <dbReference type="NCBI Taxonomy" id="1294270"/>
    <lineage>
        <taxon>Bacteria</taxon>
        <taxon>Pseudomonadati</taxon>
        <taxon>Myxococcota</taxon>
        <taxon>Myxococcia</taxon>
        <taxon>Myxococcales</taxon>
        <taxon>Cystobacterineae</taxon>
        <taxon>Archangiaceae</taxon>
        <taxon>Melittangium</taxon>
    </lineage>
</organism>
<accession>A0A250IDL8</accession>
<evidence type="ECO:0000313" key="2">
    <source>
        <dbReference type="Proteomes" id="UP000217289"/>
    </source>
</evidence>
<dbReference type="KEGG" id="mbd:MEBOL_002749"/>
<gene>
    <name evidence="1" type="ORF">MEBOL_002749</name>
</gene>
<dbReference type="Proteomes" id="UP000217289">
    <property type="component" value="Chromosome"/>
</dbReference>
<sequence length="608" mass="65919">MARGESGRSVTALPESLRPWAAHLALFPEELSLALGGPVARLAAALGPLRLRGDAEGDEPQGYDGLTRRGAPERLLMSEWLLALEAPDEFVRRAAFGEQAHLRPAFRQPRSGRRCVALLDAGPEQLGAPRIAHLALLVVLARRAEAAGADFVWGVLQASPHKGPASRVDAATLGPWLKHPSAEPPSEERLAAWREALEGAHGSDEVWLVGGSRLARLPGAEGLSRVAVDEVLEPGARRLFVEVRPSAGSPRQVVLELPPAPQCVRLLRDPFGSATPRPSSHASAVRFLRFSLDGQRLLLTHADGAVSAQALAHSPRATVPRPKRYQPRDGEAVVAFGWRATGGLLVLTQREGLLRAHGGLRGHHSGRSWTLDAHTPFVLPLRDAPPLLALSRWDEQRRETPLVLDARSSLHALQVDLPWSPSARPVLENVRALAELRGRLFFVSGAFPGDSVPDSFLTGCLGDWSRRLTENPSAEAHFALCRPLPRKKAGPPLALREPSGVWWLGRDSYEVGGARLAVPEGQRVVGFARWPVDSEELGLVVLAEDQRSFLLLTERGPERLTMAPGRVRSCCFSHALPLLAWLTEEGLVGVWSLQHRALVFSSTPGGTR</sequence>